<reference evidence="3 4" key="1">
    <citation type="journal article" date="2016" name="Nat. Commun.">
        <title>Thousands of microbial genomes shed light on interconnected biogeochemical processes in an aquifer system.</title>
        <authorList>
            <person name="Anantharaman K."/>
            <person name="Brown C.T."/>
            <person name="Hug L.A."/>
            <person name="Sharon I."/>
            <person name="Castelle C.J."/>
            <person name="Probst A.J."/>
            <person name="Thomas B.C."/>
            <person name="Singh A."/>
            <person name="Wilkins M.J."/>
            <person name="Karaoz U."/>
            <person name="Brodie E.L."/>
            <person name="Williams K.H."/>
            <person name="Hubbard S.S."/>
            <person name="Banfield J.F."/>
        </authorList>
    </citation>
    <scope>NUCLEOTIDE SEQUENCE [LARGE SCALE GENOMIC DNA]</scope>
</reference>
<dbReference type="STRING" id="1802730.A2591_02865"/>
<evidence type="ECO:0000313" key="3">
    <source>
        <dbReference type="EMBL" id="OHA84641.1"/>
    </source>
</evidence>
<protein>
    <recommendedName>
        <fullName evidence="5">LysM domain-containing protein</fullName>
    </recommendedName>
</protein>
<dbReference type="AlphaFoldDB" id="A0A1G2SJQ5"/>
<keyword evidence="2" id="KW-0472">Membrane</keyword>
<organism evidence="3 4">
    <name type="scientific">Candidatus Yonathbacteria bacterium RIFOXYD1_FULL_52_36</name>
    <dbReference type="NCBI Taxonomy" id="1802730"/>
    <lineage>
        <taxon>Bacteria</taxon>
        <taxon>Candidatus Yonathiibacteriota</taxon>
    </lineage>
</organism>
<keyword evidence="2" id="KW-0812">Transmembrane</keyword>
<dbReference type="EMBL" id="MHUZ01000037">
    <property type="protein sequence ID" value="OHA84641.1"/>
    <property type="molecule type" value="Genomic_DNA"/>
</dbReference>
<gene>
    <name evidence="3" type="ORF">A2591_02865</name>
</gene>
<feature type="compositionally biased region" description="Low complexity" evidence="1">
    <location>
        <begin position="248"/>
        <end position="259"/>
    </location>
</feature>
<feature type="compositionally biased region" description="Polar residues" evidence="1">
    <location>
        <begin position="416"/>
        <end position="437"/>
    </location>
</feature>
<evidence type="ECO:0008006" key="5">
    <source>
        <dbReference type="Google" id="ProtNLM"/>
    </source>
</evidence>
<comment type="caution">
    <text evidence="3">The sequence shown here is derived from an EMBL/GenBank/DDBJ whole genome shotgun (WGS) entry which is preliminary data.</text>
</comment>
<feature type="compositionally biased region" description="Basic and acidic residues" evidence="1">
    <location>
        <begin position="237"/>
        <end position="247"/>
    </location>
</feature>
<sequence length="1015" mass="110250">MPDPTKTLNFADLLTDKATAIRQTMQSNPTPELDLLRQAAGLNTQAKGFARTTETITDEIRQIEQDMQANAELEAIFDQSTEVAAQIAAQKALLKSGEGDQRELERLYRLRGDIAQDEFETLDRYGMAIQEDESEDTVSAVTLPSTEAVKQGTSINPWQVGQQRLLAKHERDLELTRVKLREFPDVSETRDAENLRASLMRKEEWLVRNIAKTQKRISRLWPNETVAETLEPARIIDEETTQSHHSMESSSISRSQQSMEPKRSAAEPVVDLPPMHDALALPDSPVVVKGIEIVAKKMNNGEIQEEDLPPELLPRILKTAEELRALEPKQDARAVGAAAVHVVDLEQTAPAVEDPTPALERDKLAATAIIGEEDGGPVVSIPVADAERELTNTGAPHSPVEEISLQKIFASRESKTPVSNAAQETSGAGTPAQTLESAPTPFETTLRKIHERDPEKAIRILNTIEGKDGPVREKFLKLITATETQQEVQLARAEKSLSEKAFGFVKNIGENYQRLPFAVKVGLGGVLWAGTILSSGALGALFATGVVGRRMFTGAATAVTVEAALQRYHERKGGSRTETQEKKDRLIALMAGVLGASAGSLFSMASDALESSGATTAAAERIAEIRKELGIPMERASLLPNDPGQLATQEPTNVNFNDPDFGNQPSVLRVDNPSPLETFASASETHASFPGITEPLPLEITPDVSGVNEAIPLEKIEVSIKSGDNLWNIIKEKVDAQQLTANLTPDQKIRFINSLKNGFEALPQAEREALGFGHGDIDKIYAGKTLDLTKVLGNTNFVQEALHDAEMFDGHITAATPEAAAGISEQIVSAPATTPIEDIPASITETPVSEIPEKPASVAPENTLHDRSGNIVRDNFGNPVLAGENVSLDQAYVREHFAPKELGRLSEAVIAGPERGLSDALNVIYPPADGEVWTAGEKSASWTTMKGQSAWELVYRPESLGQQIAADPSSVKMRAFIQAMTEYNIQPERSETVEGFLKRALSVIAEKSPNRTWSA</sequence>
<feature type="transmembrane region" description="Helical" evidence="2">
    <location>
        <begin position="586"/>
        <end position="605"/>
    </location>
</feature>
<feature type="region of interest" description="Disordered" evidence="1">
    <location>
        <begin position="237"/>
        <end position="266"/>
    </location>
</feature>
<accession>A0A1G2SJQ5</accession>
<proteinExistence type="predicted"/>
<keyword evidence="2" id="KW-1133">Transmembrane helix</keyword>
<feature type="region of interest" description="Disordered" evidence="1">
    <location>
        <begin position="414"/>
        <end position="437"/>
    </location>
</feature>
<evidence type="ECO:0000256" key="2">
    <source>
        <dbReference type="SAM" id="Phobius"/>
    </source>
</evidence>
<name>A0A1G2SJQ5_9BACT</name>
<dbReference type="Proteomes" id="UP000178168">
    <property type="component" value="Unassembled WGS sequence"/>
</dbReference>
<evidence type="ECO:0000313" key="4">
    <source>
        <dbReference type="Proteomes" id="UP000178168"/>
    </source>
</evidence>
<evidence type="ECO:0000256" key="1">
    <source>
        <dbReference type="SAM" id="MobiDB-lite"/>
    </source>
</evidence>
<feature type="transmembrane region" description="Helical" evidence="2">
    <location>
        <begin position="521"/>
        <end position="543"/>
    </location>
</feature>